<dbReference type="OrthoDB" id="9805663at2"/>
<keyword evidence="4" id="KW-1185">Reference proteome</keyword>
<name>A0A562T3Q8_9HYPH</name>
<dbReference type="InterPro" id="IPR020843">
    <property type="entry name" value="ER"/>
</dbReference>
<dbReference type="GO" id="GO:0016628">
    <property type="term" value="F:oxidoreductase activity, acting on the CH-CH group of donors, NAD or NADP as acceptor"/>
    <property type="evidence" value="ECO:0007669"/>
    <property type="project" value="InterPro"/>
</dbReference>
<dbReference type="InterPro" id="IPR041694">
    <property type="entry name" value="ADH_N_2"/>
</dbReference>
<evidence type="ECO:0000259" key="2">
    <source>
        <dbReference type="SMART" id="SM00829"/>
    </source>
</evidence>
<dbReference type="FunFam" id="3.40.50.720:FF:000121">
    <property type="entry name" value="Prostaglandin reductase 2"/>
    <property type="match status" value="1"/>
</dbReference>
<dbReference type="Proteomes" id="UP000320593">
    <property type="component" value="Unassembled WGS sequence"/>
</dbReference>
<dbReference type="InterPro" id="IPR036291">
    <property type="entry name" value="NAD(P)-bd_dom_sf"/>
</dbReference>
<dbReference type="InterPro" id="IPR045010">
    <property type="entry name" value="MDR_fam"/>
</dbReference>
<evidence type="ECO:0000313" key="3">
    <source>
        <dbReference type="EMBL" id="TWI87570.1"/>
    </source>
</evidence>
<dbReference type="CDD" id="cd05288">
    <property type="entry name" value="PGDH"/>
    <property type="match status" value="1"/>
</dbReference>
<dbReference type="SMART" id="SM00829">
    <property type="entry name" value="PKS_ER"/>
    <property type="match status" value="1"/>
</dbReference>
<organism evidence="3 4">
    <name type="scientific">Roseibium hamelinense</name>
    <dbReference type="NCBI Taxonomy" id="150831"/>
    <lineage>
        <taxon>Bacteria</taxon>
        <taxon>Pseudomonadati</taxon>
        <taxon>Pseudomonadota</taxon>
        <taxon>Alphaproteobacteria</taxon>
        <taxon>Hyphomicrobiales</taxon>
        <taxon>Stappiaceae</taxon>
        <taxon>Roseibium</taxon>
    </lineage>
</organism>
<dbReference type="Pfam" id="PF16884">
    <property type="entry name" value="ADH_N_2"/>
    <property type="match status" value="1"/>
</dbReference>
<dbReference type="SUPFAM" id="SSF51735">
    <property type="entry name" value="NAD(P)-binding Rossmann-fold domains"/>
    <property type="match status" value="1"/>
</dbReference>
<dbReference type="Gene3D" id="3.90.180.10">
    <property type="entry name" value="Medium-chain alcohol dehydrogenases, catalytic domain"/>
    <property type="match status" value="1"/>
</dbReference>
<dbReference type="RefSeq" id="WP_145343015.1">
    <property type="nucleotide sequence ID" value="NZ_SMLY01000071.1"/>
</dbReference>
<gene>
    <name evidence="3" type="ORF">JM93_02137</name>
</gene>
<evidence type="ECO:0000313" key="4">
    <source>
        <dbReference type="Proteomes" id="UP000320593"/>
    </source>
</evidence>
<dbReference type="InterPro" id="IPR013149">
    <property type="entry name" value="ADH-like_C"/>
</dbReference>
<dbReference type="AlphaFoldDB" id="A0A562T3Q8"/>
<dbReference type="SUPFAM" id="SSF50129">
    <property type="entry name" value="GroES-like"/>
    <property type="match status" value="1"/>
</dbReference>
<dbReference type="InterPro" id="IPR011032">
    <property type="entry name" value="GroES-like_sf"/>
</dbReference>
<dbReference type="Pfam" id="PF00107">
    <property type="entry name" value="ADH_zinc_N"/>
    <property type="match status" value="1"/>
</dbReference>
<reference evidence="3 4" key="1">
    <citation type="submission" date="2019-07" db="EMBL/GenBank/DDBJ databases">
        <title>Genomic Encyclopedia of Archaeal and Bacterial Type Strains, Phase II (KMG-II): from individual species to whole genera.</title>
        <authorList>
            <person name="Goeker M."/>
        </authorList>
    </citation>
    <scope>NUCLEOTIDE SEQUENCE [LARGE SCALE GENOMIC DNA]</scope>
    <source>
        <strain evidence="3 4">ATCC BAA-252</strain>
    </source>
</reference>
<dbReference type="Gene3D" id="3.40.50.720">
    <property type="entry name" value="NAD(P)-binding Rossmann-like Domain"/>
    <property type="match status" value="1"/>
</dbReference>
<comment type="caution">
    <text evidence="3">The sequence shown here is derived from an EMBL/GenBank/DDBJ whole genome shotgun (WGS) entry which is preliminary data.</text>
</comment>
<sequence length="334" mass="36022">MRNLRYTLKTRPEGALGPEHFDRVDEELTALENGKARVRVVYVSLDPAMRGWVSADTKSYVPPVPIGDTMRALGVGIVEESKSDAFKPGDWVSGFTGWTEWLDIAPGAMNVVPKTAAMEDYMGILGLAGATAYHGLVKEGQPKAGETLCVTGAAGSVGSLVGQIGKALGLRVIGIAGTDEKCAWLINELGFDAALNYKTDDLDKGLAEFAPDGLDLHFENVGGKPFAAALRHMKAFGRMIFCGFISVYNGDRPDEYPDMTAIVRRRLTFKGFVMTDHFDEYPSIFAELGKLMQAGKLTYRLDVVEGLENAASAFGKLFAGTNKGKLVVKVSNPS</sequence>
<proteinExistence type="predicted"/>
<dbReference type="PANTHER" id="PTHR43205">
    <property type="entry name" value="PROSTAGLANDIN REDUCTASE"/>
    <property type="match status" value="1"/>
</dbReference>
<keyword evidence="1" id="KW-0560">Oxidoreductase</keyword>
<feature type="domain" description="Enoyl reductase (ER)" evidence="2">
    <location>
        <begin position="14"/>
        <end position="328"/>
    </location>
</feature>
<protein>
    <recommendedName>
        <fullName evidence="2">Enoyl reductase (ER) domain-containing protein</fullName>
    </recommendedName>
</protein>
<dbReference type="EMBL" id="VLLF01000004">
    <property type="protein sequence ID" value="TWI87570.1"/>
    <property type="molecule type" value="Genomic_DNA"/>
</dbReference>
<dbReference type="PANTHER" id="PTHR43205:SF7">
    <property type="entry name" value="PROSTAGLANDIN REDUCTASE 1"/>
    <property type="match status" value="1"/>
</dbReference>
<evidence type="ECO:0000256" key="1">
    <source>
        <dbReference type="ARBA" id="ARBA00023002"/>
    </source>
</evidence>
<accession>A0A562T3Q8</accession>